<dbReference type="Proteomes" id="UP000324222">
    <property type="component" value="Unassembled WGS sequence"/>
</dbReference>
<organism evidence="2 3">
    <name type="scientific">Portunus trituberculatus</name>
    <name type="common">Swimming crab</name>
    <name type="synonym">Neptunus trituberculatus</name>
    <dbReference type="NCBI Taxonomy" id="210409"/>
    <lineage>
        <taxon>Eukaryota</taxon>
        <taxon>Metazoa</taxon>
        <taxon>Ecdysozoa</taxon>
        <taxon>Arthropoda</taxon>
        <taxon>Crustacea</taxon>
        <taxon>Multicrustacea</taxon>
        <taxon>Malacostraca</taxon>
        <taxon>Eumalacostraca</taxon>
        <taxon>Eucarida</taxon>
        <taxon>Decapoda</taxon>
        <taxon>Pleocyemata</taxon>
        <taxon>Brachyura</taxon>
        <taxon>Eubrachyura</taxon>
        <taxon>Portunoidea</taxon>
        <taxon>Portunidae</taxon>
        <taxon>Portuninae</taxon>
        <taxon>Portunus</taxon>
    </lineage>
</organism>
<sequence length="103" mass="10910">MHCATHCRSVLCLHSAIFTDLCVVTTVLSYQPRVECSRGEDGAVGSVAGNKVFVGATPGHIVRVVSSFPKQGVPAAVPKAAAVTRDGGAAVKVYFELMRYMKE</sequence>
<comment type="caution">
    <text evidence="2">The sequence shown here is derived from an EMBL/GenBank/DDBJ whole genome shotgun (WGS) entry which is preliminary data.</text>
</comment>
<evidence type="ECO:0000313" key="2">
    <source>
        <dbReference type="EMBL" id="MPC51175.1"/>
    </source>
</evidence>
<keyword evidence="1" id="KW-0732">Signal</keyword>
<protein>
    <submittedName>
        <fullName evidence="2">Uncharacterized protein</fullName>
    </submittedName>
</protein>
<feature type="signal peptide" evidence="1">
    <location>
        <begin position="1"/>
        <end position="29"/>
    </location>
</feature>
<gene>
    <name evidence="2" type="ORF">E2C01_045015</name>
</gene>
<dbReference type="EMBL" id="VSRR010010003">
    <property type="protein sequence ID" value="MPC51175.1"/>
    <property type="molecule type" value="Genomic_DNA"/>
</dbReference>
<accession>A0A5B7G0W3</accession>
<keyword evidence="3" id="KW-1185">Reference proteome</keyword>
<name>A0A5B7G0W3_PORTR</name>
<feature type="chain" id="PRO_5022955416" evidence="1">
    <location>
        <begin position="30"/>
        <end position="103"/>
    </location>
</feature>
<evidence type="ECO:0000256" key="1">
    <source>
        <dbReference type="SAM" id="SignalP"/>
    </source>
</evidence>
<dbReference type="AlphaFoldDB" id="A0A5B7G0W3"/>
<proteinExistence type="predicted"/>
<evidence type="ECO:0000313" key="3">
    <source>
        <dbReference type="Proteomes" id="UP000324222"/>
    </source>
</evidence>
<reference evidence="2 3" key="1">
    <citation type="submission" date="2019-05" db="EMBL/GenBank/DDBJ databases">
        <title>Another draft genome of Portunus trituberculatus and its Hox gene families provides insights of decapod evolution.</title>
        <authorList>
            <person name="Jeong J.-H."/>
            <person name="Song I."/>
            <person name="Kim S."/>
            <person name="Choi T."/>
            <person name="Kim D."/>
            <person name="Ryu S."/>
            <person name="Kim W."/>
        </authorList>
    </citation>
    <scope>NUCLEOTIDE SEQUENCE [LARGE SCALE GENOMIC DNA]</scope>
    <source>
        <tissue evidence="2">Muscle</tissue>
    </source>
</reference>